<dbReference type="PATRIC" id="fig|1379870.5.peg.4986"/>
<evidence type="ECO:0000313" key="2">
    <source>
        <dbReference type="Proteomes" id="UP000033054"/>
    </source>
</evidence>
<protein>
    <submittedName>
        <fullName evidence="1">Uncharacterized protein</fullName>
    </submittedName>
</protein>
<dbReference type="Proteomes" id="UP000033054">
    <property type="component" value="Chromosome"/>
</dbReference>
<dbReference type="AlphaFoldDB" id="A0A0E3ZZG2"/>
<dbReference type="HOGENOM" id="CLU_2958487_0_0_10"/>
<name>A0A0E3ZZG2_9BACT</name>
<keyword evidence="2" id="KW-1185">Reference proteome</keyword>
<accession>A0A0E3ZZG2</accession>
<organism evidence="1 2">
    <name type="scientific">Spirosoma radiotolerans</name>
    <dbReference type="NCBI Taxonomy" id="1379870"/>
    <lineage>
        <taxon>Bacteria</taxon>
        <taxon>Pseudomonadati</taxon>
        <taxon>Bacteroidota</taxon>
        <taxon>Cytophagia</taxon>
        <taxon>Cytophagales</taxon>
        <taxon>Cytophagaceae</taxon>
        <taxon>Spirosoma</taxon>
    </lineage>
</organism>
<proteinExistence type="predicted"/>
<reference evidence="1 2" key="1">
    <citation type="journal article" date="2014" name="Curr. Microbiol.">
        <title>Spirosoma radiotolerans sp. nov., a gamma-radiation-resistant bacterium isolated from gamma ray-irradiated soil.</title>
        <authorList>
            <person name="Lee J.J."/>
            <person name="Srinivasan S."/>
            <person name="Lim S."/>
            <person name="Joe M."/>
            <person name="Im S."/>
            <person name="Bae S.I."/>
            <person name="Park K.R."/>
            <person name="Han J.H."/>
            <person name="Park S.H."/>
            <person name="Joo B.M."/>
            <person name="Park S.J."/>
            <person name="Kim M.K."/>
        </authorList>
    </citation>
    <scope>NUCLEOTIDE SEQUENCE [LARGE SCALE GENOMIC DNA]</scope>
    <source>
        <strain evidence="1 2">DG5A</strain>
    </source>
</reference>
<dbReference type="EMBL" id="CP010429">
    <property type="protein sequence ID" value="AKD57333.1"/>
    <property type="molecule type" value="Genomic_DNA"/>
</dbReference>
<gene>
    <name evidence="1" type="ORF">SD10_23030</name>
</gene>
<dbReference type="STRING" id="1379870.SD10_23030"/>
<sequence length="59" mass="7012">MIIYIYRWNKVTTIKAIRQYSTDEINLFPDEITYLVKTIWVISSGKMVISRKPACFQPK</sequence>
<evidence type="ECO:0000313" key="1">
    <source>
        <dbReference type="EMBL" id="AKD57333.1"/>
    </source>
</evidence>
<dbReference type="KEGG" id="srd:SD10_23030"/>